<gene>
    <name evidence="1" type="ORF">EgrG_000306000</name>
</gene>
<dbReference type="Gene3D" id="3.40.50.300">
    <property type="entry name" value="P-loop containing nucleotide triphosphate hydrolases"/>
    <property type="match status" value="1"/>
</dbReference>
<reference evidence="3" key="3">
    <citation type="submission" date="2020-10" db="UniProtKB">
        <authorList>
            <consortium name="WormBaseParasite"/>
        </authorList>
    </citation>
    <scope>IDENTIFICATION</scope>
</reference>
<evidence type="ECO:0000313" key="3">
    <source>
        <dbReference type="WBParaSite" id="EgrG_000306000"/>
    </source>
</evidence>
<dbReference type="EMBL" id="LK028581">
    <property type="protein sequence ID" value="CDS20396.1"/>
    <property type="molecule type" value="Genomic_DNA"/>
</dbReference>
<evidence type="ECO:0000313" key="1">
    <source>
        <dbReference type="EMBL" id="CDS20396.1"/>
    </source>
</evidence>
<proteinExistence type="predicted"/>
<dbReference type="AlphaFoldDB" id="A0A068WRW0"/>
<protein>
    <submittedName>
        <fullName evidence="1 3">Expressed protein</fullName>
    </submittedName>
</protein>
<accession>A0A068WRW0</accession>
<organism evidence="1">
    <name type="scientific">Echinococcus granulosus</name>
    <name type="common">Hydatid tapeworm</name>
    <dbReference type="NCBI Taxonomy" id="6210"/>
    <lineage>
        <taxon>Eukaryota</taxon>
        <taxon>Metazoa</taxon>
        <taxon>Spiralia</taxon>
        <taxon>Lophotrochozoa</taxon>
        <taxon>Platyhelminthes</taxon>
        <taxon>Cestoda</taxon>
        <taxon>Eucestoda</taxon>
        <taxon>Cyclophyllidea</taxon>
        <taxon>Taeniidae</taxon>
        <taxon>Echinococcus</taxon>
        <taxon>Echinococcus granulosus group</taxon>
    </lineage>
</organism>
<reference evidence="1 2" key="1">
    <citation type="journal article" date="2013" name="Nature">
        <title>The genomes of four tapeworm species reveal adaptations to parasitism.</title>
        <authorList>
            <person name="Tsai I.J."/>
            <person name="Zarowiecki M."/>
            <person name="Holroyd N."/>
            <person name="Garciarrubio A."/>
            <person name="Sanchez-Flores A."/>
            <person name="Brooks K.L."/>
            <person name="Tracey A."/>
            <person name="Bobes R.J."/>
            <person name="Fragoso G."/>
            <person name="Sciutto E."/>
            <person name="Aslett M."/>
            <person name="Beasley H."/>
            <person name="Bennett H.M."/>
            <person name="Cai J."/>
            <person name="Camicia F."/>
            <person name="Clark R."/>
            <person name="Cucher M."/>
            <person name="De Silva N."/>
            <person name="Day T.A."/>
            <person name="Deplazes P."/>
            <person name="Estrada K."/>
            <person name="Fernandez C."/>
            <person name="Holland P.W."/>
            <person name="Hou J."/>
            <person name="Hu S."/>
            <person name="Huckvale T."/>
            <person name="Hung S.S."/>
            <person name="Kamenetzky L."/>
            <person name="Keane J.A."/>
            <person name="Kiss F."/>
            <person name="Koziol U."/>
            <person name="Lambert O."/>
            <person name="Liu K."/>
            <person name="Luo X."/>
            <person name="Luo Y."/>
            <person name="Macchiaroli N."/>
            <person name="Nichol S."/>
            <person name="Paps J."/>
            <person name="Parkinson J."/>
            <person name="Pouchkina-Stantcheva N."/>
            <person name="Riddiford N."/>
            <person name="Rosenzvit M."/>
            <person name="Salinas G."/>
            <person name="Wasmuth J.D."/>
            <person name="Zamanian M."/>
            <person name="Zheng Y."/>
            <person name="Cai X."/>
            <person name="Soberon X."/>
            <person name="Olson P.D."/>
            <person name="Laclette J.P."/>
            <person name="Brehm K."/>
            <person name="Berriman M."/>
            <person name="Garciarrubio A."/>
            <person name="Bobes R.J."/>
            <person name="Fragoso G."/>
            <person name="Sanchez-Flores A."/>
            <person name="Estrada K."/>
            <person name="Cevallos M.A."/>
            <person name="Morett E."/>
            <person name="Gonzalez V."/>
            <person name="Portillo T."/>
            <person name="Ochoa-Leyva A."/>
            <person name="Jose M.V."/>
            <person name="Sciutto E."/>
            <person name="Landa A."/>
            <person name="Jimenez L."/>
            <person name="Valdes V."/>
            <person name="Carrero J.C."/>
            <person name="Larralde C."/>
            <person name="Morales-Montor J."/>
            <person name="Limon-Lason J."/>
            <person name="Soberon X."/>
            <person name="Laclette J.P."/>
        </authorList>
    </citation>
    <scope>NUCLEOTIDE SEQUENCE [LARGE SCALE GENOMIC DNA]</scope>
</reference>
<dbReference type="InterPro" id="IPR027417">
    <property type="entry name" value="P-loop_NTPase"/>
</dbReference>
<dbReference type="Proteomes" id="UP000492820">
    <property type="component" value="Unassembled WGS sequence"/>
</dbReference>
<evidence type="ECO:0000313" key="2">
    <source>
        <dbReference type="Proteomes" id="UP000492820"/>
    </source>
</evidence>
<dbReference type="WBParaSite" id="EgrG_000306000">
    <property type="protein sequence ID" value="EgrG_000306000"/>
    <property type="gene ID" value="EgrG_000306000"/>
</dbReference>
<sequence length="67" mass="8275">MCCFSQEYVEQQRLNKEIDRQLQRDKRNQRKEVKLLLLAGLNRRICNTLYSFIRHIVSNFHLEYNFL</sequence>
<name>A0A068WRW0_ECHGR</name>
<reference evidence="1" key="2">
    <citation type="submission" date="2014-06" db="EMBL/GenBank/DDBJ databases">
        <authorList>
            <person name="Aslett M."/>
        </authorList>
    </citation>
    <scope>NUCLEOTIDE SEQUENCE</scope>
</reference>